<sequence>MEQQHHPVRAARRQVQTHGTAVARSAAWFSIVLGVAELAAPHAVARACGLRPGSAAVVRMCGLRELITGVGLLRARNAAPWLWGRAAGDALDAVAIASLAERSSLAPLAKAAGTVLAVGAVGGADLFAAQHYKQPRRSPPPWHDYRDRSGFPQGLQRARGAARDASIPADVLTPPALRRWADPETEPAV</sequence>
<evidence type="ECO:0008006" key="4">
    <source>
        <dbReference type="Google" id="ProtNLM"/>
    </source>
</evidence>
<dbReference type="OrthoDB" id="9797595at2"/>
<feature type="region of interest" description="Disordered" evidence="1">
    <location>
        <begin position="133"/>
        <end position="165"/>
    </location>
</feature>
<proteinExistence type="predicted"/>
<evidence type="ECO:0000313" key="2">
    <source>
        <dbReference type="EMBL" id="TSH90413.1"/>
    </source>
</evidence>
<name>A0A556AC13_9BURK</name>
<dbReference type="RefSeq" id="WP_143950329.1">
    <property type="nucleotide sequence ID" value="NZ_BAABMB010000003.1"/>
</dbReference>
<accession>A0A556AC13</accession>
<organism evidence="2 3">
    <name type="scientific">Verticiella sediminum</name>
    <dbReference type="NCBI Taxonomy" id="1247510"/>
    <lineage>
        <taxon>Bacteria</taxon>
        <taxon>Pseudomonadati</taxon>
        <taxon>Pseudomonadota</taxon>
        <taxon>Betaproteobacteria</taxon>
        <taxon>Burkholderiales</taxon>
        <taxon>Alcaligenaceae</taxon>
        <taxon>Verticiella</taxon>
    </lineage>
</organism>
<dbReference type="EMBL" id="VLTJ01000039">
    <property type="protein sequence ID" value="TSH90413.1"/>
    <property type="molecule type" value="Genomic_DNA"/>
</dbReference>
<dbReference type="AlphaFoldDB" id="A0A556AC13"/>
<dbReference type="Proteomes" id="UP000318405">
    <property type="component" value="Unassembled WGS sequence"/>
</dbReference>
<evidence type="ECO:0000256" key="1">
    <source>
        <dbReference type="SAM" id="MobiDB-lite"/>
    </source>
</evidence>
<evidence type="ECO:0000313" key="3">
    <source>
        <dbReference type="Proteomes" id="UP000318405"/>
    </source>
</evidence>
<gene>
    <name evidence="2" type="ORF">FOZ76_21570</name>
</gene>
<protein>
    <recommendedName>
        <fullName evidence="4">Cyclase dehydrase</fullName>
    </recommendedName>
</protein>
<comment type="caution">
    <text evidence="2">The sequence shown here is derived from an EMBL/GenBank/DDBJ whole genome shotgun (WGS) entry which is preliminary data.</text>
</comment>
<reference evidence="2 3" key="1">
    <citation type="submission" date="2019-07" db="EMBL/GenBank/DDBJ databases">
        <title>Qingshengfaniella alkalisoli gen. nov., sp. nov., isolated from saline soil.</title>
        <authorList>
            <person name="Xu L."/>
            <person name="Huang X.-X."/>
            <person name="Sun J.-Q."/>
        </authorList>
    </citation>
    <scope>NUCLEOTIDE SEQUENCE [LARGE SCALE GENOMIC DNA]</scope>
    <source>
        <strain evidence="2 3">DSM 27279</strain>
    </source>
</reference>
<keyword evidence="3" id="KW-1185">Reference proteome</keyword>